<dbReference type="Proteomes" id="UP000631114">
    <property type="component" value="Unassembled WGS sequence"/>
</dbReference>
<feature type="domain" description="FKB95-like N-terminal Kelch" evidence="1">
    <location>
        <begin position="68"/>
        <end position="306"/>
    </location>
</feature>
<dbReference type="EMBL" id="JADFTS010000071">
    <property type="protein sequence ID" value="KAF9586874.1"/>
    <property type="molecule type" value="Genomic_DNA"/>
</dbReference>
<dbReference type="InterPro" id="IPR015915">
    <property type="entry name" value="Kelch-typ_b-propeller"/>
</dbReference>
<gene>
    <name evidence="2" type="ORF">IFM89_039899</name>
</gene>
<keyword evidence="3" id="KW-1185">Reference proteome</keyword>
<dbReference type="PANTHER" id="PTHR24414">
    <property type="entry name" value="F-BOX/KELCH-REPEAT PROTEIN SKIP4"/>
    <property type="match status" value="1"/>
</dbReference>
<dbReference type="OrthoDB" id="1921458at2759"/>
<dbReference type="InterPro" id="IPR057499">
    <property type="entry name" value="Kelch_FKB95"/>
</dbReference>
<dbReference type="SUPFAM" id="SSF117281">
    <property type="entry name" value="Kelch motif"/>
    <property type="match status" value="1"/>
</dbReference>
<comment type="caution">
    <text evidence="2">The sequence shown here is derived from an EMBL/GenBank/DDBJ whole genome shotgun (WGS) entry which is preliminary data.</text>
</comment>
<evidence type="ECO:0000313" key="2">
    <source>
        <dbReference type="EMBL" id="KAF9586874.1"/>
    </source>
</evidence>
<reference evidence="2 3" key="1">
    <citation type="submission" date="2020-10" db="EMBL/GenBank/DDBJ databases">
        <title>The Coptis chinensis genome and diversification of protoberbering-type alkaloids.</title>
        <authorList>
            <person name="Wang B."/>
            <person name="Shu S."/>
            <person name="Song C."/>
            <person name="Liu Y."/>
        </authorList>
    </citation>
    <scope>NUCLEOTIDE SEQUENCE [LARGE SCALE GENOMIC DNA]</scope>
    <source>
        <strain evidence="2">HL-2020</strain>
        <tissue evidence="2">Leaf</tissue>
    </source>
</reference>
<name>A0A835GTA5_9MAGN</name>
<dbReference type="InterPro" id="IPR050354">
    <property type="entry name" value="F-box/kelch-repeat_ARATH"/>
</dbReference>
<evidence type="ECO:0000313" key="3">
    <source>
        <dbReference type="Proteomes" id="UP000631114"/>
    </source>
</evidence>
<proteinExistence type="predicted"/>
<dbReference type="PANTHER" id="PTHR24414:SF199">
    <property type="entry name" value="F-BOX_KELCH-REPEAT PROTEIN SKIP6-LIKE"/>
    <property type="match status" value="1"/>
</dbReference>
<sequence>MVHPLRCSLFGYSTYPKPDNQEKSLYISFFAEAGVVWYVINPGEFTNNKEITTLDPTFTIAYSVVGEGSCSVALGSTIYMMFCDEMEGSTNVVTFETRKRSGGDDPFICRKLNSHTLGERTKPTLVSTHGKMYVFGSSVSSPKPWAEVFDPDLNLWSPLPDPPKKVCESSYGYCCISVVVVGDKIYVCMYSVMSVFSFDVKTKVWEQVTTPLSDAFHWSFGGTVLDDILFMYSLGSVMAYDLTNEIWFEKPVKGLGIKSTSELPLRELRYGHIVAIGNKTLCVVWEDNVDSRACVHCVKFRIERAVNSKRQSFLRADVQGRSTYHITAGCLFSDCLAL</sequence>
<protein>
    <recommendedName>
        <fullName evidence="1">FKB95-like N-terminal Kelch domain-containing protein</fullName>
    </recommendedName>
</protein>
<dbReference type="Gene3D" id="2.120.10.80">
    <property type="entry name" value="Kelch-type beta propeller"/>
    <property type="match status" value="1"/>
</dbReference>
<accession>A0A835GTA5</accession>
<dbReference type="AlphaFoldDB" id="A0A835GTA5"/>
<evidence type="ECO:0000259" key="1">
    <source>
        <dbReference type="Pfam" id="PF25210"/>
    </source>
</evidence>
<organism evidence="2 3">
    <name type="scientific">Coptis chinensis</name>
    <dbReference type="NCBI Taxonomy" id="261450"/>
    <lineage>
        <taxon>Eukaryota</taxon>
        <taxon>Viridiplantae</taxon>
        <taxon>Streptophyta</taxon>
        <taxon>Embryophyta</taxon>
        <taxon>Tracheophyta</taxon>
        <taxon>Spermatophyta</taxon>
        <taxon>Magnoliopsida</taxon>
        <taxon>Ranunculales</taxon>
        <taxon>Ranunculaceae</taxon>
        <taxon>Coptidoideae</taxon>
        <taxon>Coptis</taxon>
    </lineage>
</organism>
<dbReference type="Pfam" id="PF25210">
    <property type="entry name" value="Kelch_FKB95"/>
    <property type="match status" value="1"/>
</dbReference>